<feature type="transmembrane region" description="Helical" evidence="1">
    <location>
        <begin position="21"/>
        <end position="42"/>
    </location>
</feature>
<dbReference type="RefSeq" id="WP_062703779.1">
    <property type="nucleotide sequence ID" value="NZ_LLZG01000130.1"/>
</dbReference>
<feature type="transmembrane region" description="Helical" evidence="1">
    <location>
        <begin position="54"/>
        <end position="73"/>
    </location>
</feature>
<reference evidence="3" key="1">
    <citation type="submission" date="2015-10" db="EMBL/GenBank/DDBJ databases">
        <authorList>
            <person name="Ju K.-S."/>
            <person name="Doroghazi J.R."/>
            <person name="Metcalf W.W."/>
        </authorList>
    </citation>
    <scope>NUCLEOTIDE SEQUENCE [LARGE SCALE GENOMIC DNA]</scope>
    <source>
        <strain evidence="3">NRRL 3151</strain>
    </source>
</reference>
<dbReference type="EMBL" id="LLZG01000130">
    <property type="protein sequence ID" value="KUL37150.1"/>
    <property type="molecule type" value="Genomic_DNA"/>
</dbReference>
<keyword evidence="1" id="KW-0472">Membrane</keyword>
<dbReference type="InterPro" id="IPR045713">
    <property type="entry name" value="DUF6069"/>
</dbReference>
<evidence type="ECO:0000313" key="3">
    <source>
        <dbReference type="Proteomes" id="UP000053923"/>
    </source>
</evidence>
<accession>A0A0X3UXC9</accession>
<proteinExistence type="predicted"/>
<feature type="transmembrane region" description="Helical" evidence="1">
    <location>
        <begin position="85"/>
        <end position="105"/>
    </location>
</feature>
<keyword evidence="3" id="KW-1185">Reference proteome</keyword>
<evidence type="ECO:0000313" key="2">
    <source>
        <dbReference type="EMBL" id="KUL37150.1"/>
    </source>
</evidence>
<comment type="caution">
    <text evidence="2">The sequence shown here is derived from an EMBL/GenBank/DDBJ whole genome shotgun (WGS) entry which is preliminary data.</text>
</comment>
<feature type="transmembrane region" description="Helical" evidence="1">
    <location>
        <begin position="111"/>
        <end position="131"/>
    </location>
</feature>
<organism evidence="2 3">
    <name type="scientific">Streptomyces regalis</name>
    <dbReference type="NCBI Taxonomy" id="68262"/>
    <lineage>
        <taxon>Bacteria</taxon>
        <taxon>Bacillati</taxon>
        <taxon>Actinomycetota</taxon>
        <taxon>Actinomycetes</taxon>
        <taxon>Kitasatosporales</taxon>
        <taxon>Streptomycetaceae</taxon>
        <taxon>Streptomyces</taxon>
    </lineage>
</organism>
<evidence type="ECO:0000256" key="1">
    <source>
        <dbReference type="SAM" id="Phobius"/>
    </source>
</evidence>
<keyword evidence="1" id="KW-0812">Transmembrane</keyword>
<name>A0A0X3UXC9_9ACTN</name>
<sequence length="140" mass="14923">MSRVSETLPSRRGPITVAGGVFVAFLLSSLVNALIAVLAHALGAPDDFGPLEPSSYVSLTALGVLGGSVGWTLVRRFSPDPERLLRRLVPSVVVLSFVPDFFQFGEGEVTGVVALLLMHVTVAVITVPTYYRVMPLSSVR</sequence>
<dbReference type="AlphaFoldDB" id="A0A0X3UXC9"/>
<dbReference type="OrthoDB" id="4265116at2"/>
<keyword evidence="1" id="KW-1133">Transmembrane helix</keyword>
<protein>
    <submittedName>
        <fullName evidence="2">Uncharacterized protein</fullName>
    </submittedName>
</protein>
<dbReference type="Pfam" id="PF19545">
    <property type="entry name" value="DUF6069"/>
    <property type="match status" value="1"/>
</dbReference>
<gene>
    <name evidence="2" type="ORF">ADL12_18545</name>
</gene>
<dbReference type="Proteomes" id="UP000053923">
    <property type="component" value="Unassembled WGS sequence"/>
</dbReference>